<reference evidence="13" key="1">
    <citation type="submission" date="2022-11" db="UniProtKB">
        <authorList>
            <consortium name="WormBaseParasite"/>
        </authorList>
    </citation>
    <scope>IDENTIFICATION</scope>
</reference>
<dbReference type="GO" id="GO:0090374">
    <property type="term" value="P:oligopeptide export from mitochondrion"/>
    <property type="evidence" value="ECO:0007669"/>
    <property type="project" value="TreeGrafter"/>
</dbReference>
<dbReference type="InterPro" id="IPR039421">
    <property type="entry name" value="Type_1_exporter"/>
</dbReference>
<evidence type="ECO:0000256" key="7">
    <source>
        <dbReference type="ARBA" id="ARBA00022989"/>
    </source>
</evidence>
<dbReference type="GO" id="GO:0015421">
    <property type="term" value="F:ABC-type oligopeptide transporter activity"/>
    <property type="evidence" value="ECO:0007669"/>
    <property type="project" value="TreeGrafter"/>
</dbReference>
<keyword evidence="8 9" id="KW-0472">Membrane</keyword>
<evidence type="ECO:0000256" key="3">
    <source>
        <dbReference type="ARBA" id="ARBA00022448"/>
    </source>
</evidence>
<dbReference type="PANTHER" id="PTHR43394">
    <property type="entry name" value="ATP-DEPENDENT PERMEASE MDL1, MITOCHONDRIAL"/>
    <property type="match status" value="1"/>
</dbReference>
<dbReference type="InterPro" id="IPR003593">
    <property type="entry name" value="AAA+_ATPase"/>
</dbReference>
<dbReference type="SUPFAM" id="SSF90123">
    <property type="entry name" value="ABC transporter transmembrane region"/>
    <property type="match status" value="1"/>
</dbReference>
<feature type="domain" description="ABC transporter" evidence="10">
    <location>
        <begin position="152"/>
        <end position="406"/>
    </location>
</feature>
<keyword evidence="4 9" id="KW-0812">Transmembrane</keyword>
<dbReference type="SMART" id="SM00382">
    <property type="entry name" value="AAA"/>
    <property type="match status" value="2"/>
</dbReference>
<evidence type="ECO:0000256" key="1">
    <source>
        <dbReference type="ARBA" id="ARBA00004141"/>
    </source>
</evidence>
<dbReference type="InterPro" id="IPR036640">
    <property type="entry name" value="ABC1_TM_sf"/>
</dbReference>
<evidence type="ECO:0000256" key="9">
    <source>
        <dbReference type="SAM" id="Phobius"/>
    </source>
</evidence>
<accession>A0A914EHN7</accession>
<feature type="transmembrane region" description="Helical" evidence="9">
    <location>
        <begin position="364"/>
        <end position="390"/>
    </location>
</feature>
<evidence type="ECO:0000256" key="8">
    <source>
        <dbReference type="ARBA" id="ARBA00023136"/>
    </source>
</evidence>
<dbReference type="WBParaSite" id="ACRNAN_scaffold836.g24344.t1">
    <property type="protein sequence ID" value="ACRNAN_scaffold836.g24344.t1"/>
    <property type="gene ID" value="ACRNAN_scaffold836.g24344"/>
</dbReference>
<evidence type="ECO:0000259" key="11">
    <source>
        <dbReference type="PROSITE" id="PS50929"/>
    </source>
</evidence>
<keyword evidence="7 9" id="KW-1133">Transmembrane helix</keyword>
<sequence>MISALKNNYIKAILRQDADWLDRNSKGELISKLNENIGRIQAGIGEKLGLLIRGVSMFAAALIIGFIYQWRLALLLLCIGPANCAIMGLFSQFIDKSTKKELDSVSKAGGIAAETIIGVRTVQSVNGQDTLIPTIDPYSEIGQHIENPQGKIEFKGVHFRYPTRKEAKVLTGLNLTIEPDQTVAFVGFSGCGKSTAIRLLTRLYEADSGHISIDGTDIRKMNLNYLRNIVGVVQQEPILFNDTISENVKMGNPNCSIEKVIEVCKVANAHEFIQKLPKGYDTMIGEGGVQLSGGQKQRIAIARALVRDPKILLLDEATSALDLHSEAIIQKALFEAAKGDDKSGGSYSYNLLTVYKNAQGTYPYIIIGTLAAIVHGLELPAASILVNLVFRSLQLNSTDPDLMMHQLVLALIGQTVALVGPSGSGKSTVISLLERFYDPTSGIVRFDSQDLKFLSLNHVRTQVALVGQMPTLFSGSIKENICLGIDRDISLDELDAALEMANAKSFVYLLPEGLDTDVGEKGSLLSGGQKQRQIFRFRTISGRRLEMKSFHSHRFI</sequence>
<dbReference type="InterPro" id="IPR011527">
    <property type="entry name" value="ABC1_TM_dom"/>
</dbReference>
<dbReference type="PROSITE" id="PS00211">
    <property type="entry name" value="ABC_TRANSPORTER_1"/>
    <property type="match status" value="1"/>
</dbReference>
<dbReference type="FunFam" id="3.40.50.300:FF:000967">
    <property type="entry name" value="ABC multidrug transporter mdr4"/>
    <property type="match status" value="1"/>
</dbReference>
<dbReference type="InterPro" id="IPR003439">
    <property type="entry name" value="ABC_transporter-like_ATP-bd"/>
</dbReference>
<dbReference type="SUPFAM" id="SSF52540">
    <property type="entry name" value="P-loop containing nucleoside triphosphate hydrolases"/>
    <property type="match status" value="2"/>
</dbReference>
<dbReference type="Pfam" id="PF00664">
    <property type="entry name" value="ABC_membrane"/>
    <property type="match status" value="1"/>
</dbReference>
<dbReference type="Proteomes" id="UP000887540">
    <property type="component" value="Unplaced"/>
</dbReference>
<evidence type="ECO:0000256" key="5">
    <source>
        <dbReference type="ARBA" id="ARBA00022741"/>
    </source>
</evidence>
<dbReference type="InterPro" id="IPR017871">
    <property type="entry name" value="ABC_transporter-like_CS"/>
</dbReference>
<comment type="subcellular location">
    <subcellularLocation>
        <location evidence="1">Membrane</location>
        <topology evidence="1">Multi-pass membrane protein</topology>
    </subcellularLocation>
</comment>
<evidence type="ECO:0000313" key="12">
    <source>
        <dbReference type="Proteomes" id="UP000887540"/>
    </source>
</evidence>
<dbReference type="GO" id="GO:0005524">
    <property type="term" value="F:ATP binding"/>
    <property type="evidence" value="ECO:0007669"/>
    <property type="project" value="UniProtKB-KW"/>
</dbReference>
<dbReference type="InterPro" id="IPR027417">
    <property type="entry name" value="P-loop_NTPase"/>
</dbReference>
<evidence type="ECO:0000259" key="10">
    <source>
        <dbReference type="PROSITE" id="PS50893"/>
    </source>
</evidence>
<dbReference type="Gene3D" id="1.20.1560.10">
    <property type="entry name" value="ABC transporter type 1, transmembrane domain"/>
    <property type="match status" value="1"/>
</dbReference>
<evidence type="ECO:0000256" key="6">
    <source>
        <dbReference type="ARBA" id="ARBA00022840"/>
    </source>
</evidence>
<name>A0A914EHN7_9BILA</name>
<dbReference type="Pfam" id="PF00005">
    <property type="entry name" value="ABC_tran"/>
    <property type="match status" value="2"/>
</dbReference>
<dbReference type="GO" id="GO:0016887">
    <property type="term" value="F:ATP hydrolysis activity"/>
    <property type="evidence" value="ECO:0007669"/>
    <property type="project" value="InterPro"/>
</dbReference>
<proteinExistence type="inferred from homology"/>
<dbReference type="Gene3D" id="3.40.50.300">
    <property type="entry name" value="P-loop containing nucleotide triphosphate hydrolases"/>
    <property type="match status" value="2"/>
</dbReference>
<keyword evidence="6" id="KW-0067">ATP-binding</keyword>
<dbReference type="GO" id="GO:0005743">
    <property type="term" value="C:mitochondrial inner membrane"/>
    <property type="evidence" value="ECO:0007669"/>
    <property type="project" value="TreeGrafter"/>
</dbReference>
<dbReference type="PANTHER" id="PTHR43394:SF27">
    <property type="entry name" value="ATP-DEPENDENT TRANSLOCASE ABCB1-LIKE"/>
    <property type="match status" value="1"/>
</dbReference>
<feature type="transmembrane region" description="Helical" evidence="9">
    <location>
        <begin position="74"/>
        <end position="94"/>
    </location>
</feature>
<keyword evidence="12" id="KW-1185">Reference proteome</keyword>
<dbReference type="PROSITE" id="PS50929">
    <property type="entry name" value="ABC_TM1F"/>
    <property type="match status" value="1"/>
</dbReference>
<comment type="similarity">
    <text evidence="2">Belongs to the ABC transporter superfamily. ABCB family. Multidrug resistance exporter (TC 3.A.1.201) subfamily.</text>
</comment>
<dbReference type="PROSITE" id="PS50893">
    <property type="entry name" value="ABC_TRANSPORTER_2"/>
    <property type="match status" value="1"/>
</dbReference>
<evidence type="ECO:0000256" key="4">
    <source>
        <dbReference type="ARBA" id="ARBA00022692"/>
    </source>
</evidence>
<organism evidence="12 13">
    <name type="scientific">Acrobeloides nanus</name>
    <dbReference type="NCBI Taxonomy" id="290746"/>
    <lineage>
        <taxon>Eukaryota</taxon>
        <taxon>Metazoa</taxon>
        <taxon>Ecdysozoa</taxon>
        <taxon>Nematoda</taxon>
        <taxon>Chromadorea</taxon>
        <taxon>Rhabditida</taxon>
        <taxon>Tylenchina</taxon>
        <taxon>Cephalobomorpha</taxon>
        <taxon>Cephaloboidea</taxon>
        <taxon>Cephalobidae</taxon>
        <taxon>Acrobeloides</taxon>
    </lineage>
</organism>
<feature type="transmembrane region" description="Helical" evidence="9">
    <location>
        <begin position="48"/>
        <end position="68"/>
    </location>
</feature>
<evidence type="ECO:0000313" key="13">
    <source>
        <dbReference type="WBParaSite" id="ACRNAN_scaffold836.g24344.t1"/>
    </source>
</evidence>
<evidence type="ECO:0000256" key="2">
    <source>
        <dbReference type="ARBA" id="ARBA00007577"/>
    </source>
</evidence>
<protein>
    <submittedName>
        <fullName evidence="13">Uncharacterized protein</fullName>
    </submittedName>
</protein>
<feature type="domain" description="ABC transmembrane type-1" evidence="11">
    <location>
        <begin position="1"/>
        <end position="132"/>
    </location>
</feature>
<keyword evidence="3" id="KW-0813">Transport</keyword>
<keyword evidence="5" id="KW-0547">Nucleotide-binding</keyword>
<dbReference type="AlphaFoldDB" id="A0A914EHN7"/>